<dbReference type="GO" id="GO:0070530">
    <property type="term" value="F:K63-linked polyubiquitin modification-dependent protein binding"/>
    <property type="evidence" value="ECO:0007669"/>
    <property type="project" value="TreeGrafter"/>
</dbReference>
<feature type="compositionally biased region" description="Basic and acidic residues" evidence="13">
    <location>
        <begin position="634"/>
        <end position="644"/>
    </location>
</feature>
<evidence type="ECO:0000256" key="7">
    <source>
        <dbReference type="ARBA" id="ARBA00022771"/>
    </source>
</evidence>
<keyword evidence="6" id="KW-0677">Repeat</keyword>
<dbReference type="GO" id="GO:1990168">
    <property type="term" value="P:protein K33-linked deubiquitination"/>
    <property type="evidence" value="ECO:0007669"/>
    <property type="project" value="TreeGrafter"/>
</dbReference>
<dbReference type="GO" id="GO:0071947">
    <property type="term" value="P:protein deubiquitination involved in ubiquitin-dependent protein catabolic process"/>
    <property type="evidence" value="ECO:0007669"/>
    <property type="project" value="TreeGrafter"/>
</dbReference>
<feature type="region of interest" description="Disordered" evidence="13">
    <location>
        <begin position="633"/>
        <end position="656"/>
    </location>
</feature>
<evidence type="ECO:0000256" key="6">
    <source>
        <dbReference type="ARBA" id="ARBA00022737"/>
    </source>
</evidence>
<evidence type="ECO:0000256" key="5">
    <source>
        <dbReference type="ARBA" id="ARBA00022723"/>
    </source>
</evidence>
<name>A0A8C4PYI2_EPTBU</name>
<evidence type="ECO:0000313" key="17">
    <source>
        <dbReference type="Proteomes" id="UP000694388"/>
    </source>
</evidence>
<dbReference type="GO" id="GO:0030177">
    <property type="term" value="P:positive regulation of Wnt signaling pathway"/>
    <property type="evidence" value="ECO:0007669"/>
    <property type="project" value="TreeGrafter"/>
</dbReference>
<keyword evidence="17" id="KW-1185">Reference proteome</keyword>
<evidence type="ECO:0000256" key="8">
    <source>
        <dbReference type="ARBA" id="ARBA00022786"/>
    </source>
</evidence>
<dbReference type="InterPro" id="IPR003323">
    <property type="entry name" value="OTU_dom"/>
</dbReference>
<keyword evidence="4" id="KW-0645">Protease</keyword>
<evidence type="ECO:0000259" key="15">
    <source>
        <dbReference type="PROSITE" id="PS50802"/>
    </source>
</evidence>
<dbReference type="PROSITE" id="PS01358">
    <property type="entry name" value="ZF_RANBP2_1"/>
    <property type="match status" value="3"/>
</dbReference>
<keyword evidence="7 12" id="KW-0863">Zinc-finger</keyword>
<dbReference type="Pfam" id="PF18418">
    <property type="entry name" value="AnkUBD"/>
    <property type="match status" value="1"/>
</dbReference>
<reference evidence="16" key="1">
    <citation type="submission" date="2025-08" db="UniProtKB">
        <authorList>
            <consortium name="Ensembl"/>
        </authorList>
    </citation>
    <scope>IDENTIFICATION</scope>
</reference>
<reference evidence="16" key="2">
    <citation type="submission" date="2025-09" db="UniProtKB">
        <authorList>
            <consortium name="Ensembl"/>
        </authorList>
    </citation>
    <scope>IDENTIFICATION</scope>
</reference>
<evidence type="ECO:0000256" key="2">
    <source>
        <dbReference type="ARBA" id="ARBA00005865"/>
    </source>
</evidence>
<dbReference type="GO" id="GO:0016477">
    <property type="term" value="P:cell migration"/>
    <property type="evidence" value="ECO:0007669"/>
    <property type="project" value="TreeGrafter"/>
</dbReference>
<keyword evidence="11" id="KW-0862">Zinc</keyword>
<evidence type="ECO:0000256" key="11">
    <source>
        <dbReference type="ARBA" id="ARBA00022833"/>
    </source>
</evidence>
<feature type="domain" description="RanBP2-type" evidence="14">
    <location>
        <begin position="4"/>
        <end position="33"/>
    </location>
</feature>
<evidence type="ECO:0000256" key="10">
    <source>
        <dbReference type="ARBA" id="ARBA00022807"/>
    </source>
</evidence>
<keyword evidence="5" id="KW-0479">Metal-binding</keyword>
<dbReference type="Gene3D" id="2.30.30.380">
    <property type="entry name" value="Zn-finger domain of Sec23/24"/>
    <property type="match status" value="1"/>
</dbReference>
<keyword evidence="10" id="KW-0788">Thiol protease</keyword>
<dbReference type="Pfam" id="PF00641">
    <property type="entry name" value="Zn_ribbon_RanBP"/>
    <property type="match status" value="2"/>
</dbReference>
<dbReference type="Pfam" id="PF02338">
    <property type="entry name" value="OTU"/>
    <property type="match status" value="1"/>
</dbReference>
<proteinExistence type="inferred from homology"/>
<dbReference type="Gene3D" id="1.25.40.560">
    <property type="match status" value="1"/>
</dbReference>
<dbReference type="GO" id="GO:0035523">
    <property type="term" value="P:protein K29-linked deubiquitination"/>
    <property type="evidence" value="ECO:0007669"/>
    <property type="project" value="TreeGrafter"/>
</dbReference>
<feature type="domain" description="OTU" evidence="15">
    <location>
        <begin position="427"/>
        <end position="587"/>
    </location>
</feature>
<dbReference type="InterPro" id="IPR051346">
    <property type="entry name" value="OTU_Deubiquitinase"/>
</dbReference>
<sequence length="674" mass="75016">MSECAPKWFCDYCTYENWPSAVRCTMCSMPHQSLNIISAPETLGSPCEAESHWWGKAGGGVRSTPLICPDSSVRTVDTAPETPAGKWACATCTYQNLARALRCTACLLPKGTRSPAEPQGCAAWATSQPQPTSPGHADELINNDRNRLNARYSKWTCSICTYDNWPKSLKCSVCGHSRPNYFDVPEGPEVWAGERTASDGTPVVAPISTTRTSPCVGRRDLGSTSGCPRIEVAGAVGNEREVDAKRLKQIKNRLRKTDWLFLNACIGVVEGDFAAVEAYKTAGGDIARQLSADEAQLLSRPSAFDQRHTLVHLAIRFQQQDILAMLLTEVSQHVVKCIPAFVCPELTELIRREVAASLQQRKGDFPCYFMAEFVTFTLPAEIEDLPPAVQVKLYDELLDRDVQKELEEESPIINWSLELCERLDSRLYALWNRTAGDCLLDSVLQATWGIDDKDCVLRGALRDSLHDCSHWFFTRWKDWESWYSQSFGLRFSLREDQWQEDWSFILSLASQPGASLEHTHIFVLAHILRRPIIVYGVKFYKSFRGETLGYARFQGVYLPLLWEPGFCCKSPIALGYTRGHFSALVPLENDGLGSLGAGANTATDEDDEGPTAFLPLVDSDRKLLPVHFLSTRELGSEEQHESEGKSVLTPPEGQSLDRLQGVQFFVAPGEEGVA</sequence>
<feature type="domain" description="RanBP2-type" evidence="14">
    <location>
        <begin position="151"/>
        <end position="180"/>
    </location>
</feature>
<dbReference type="CDD" id="cd22767">
    <property type="entry name" value="OTU_ZRANB1"/>
    <property type="match status" value="1"/>
</dbReference>
<feature type="domain" description="RanBP2-type" evidence="14">
    <location>
        <begin position="83"/>
        <end position="112"/>
    </location>
</feature>
<dbReference type="GO" id="GO:0005737">
    <property type="term" value="C:cytoplasm"/>
    <property type="evidence" value="ECO:0007669"/>
    <property type="project" value="TreeGrafter"/>
</dbReference>
<evidence type="ECO:0000256" key="1">
    <source>
        <dbReference type="ARBA" id="ARBA00000707"/>
    </source>
</evidence>
<dbReference type="AlphaFoldDB" id="A0A8C4PYI2"/>
<dbReference type="InterPro" id="IPR001876">
    <property type="entry name" value="Znf_RanBP2"/>
</dbReference>
<evidence type="ECO:0000256" key="3">
    <source>
        <dbReference type="ARBA" id="ARBA00012759"/>
    </source>
</evidence>
<dbReference type="GO" id="GO:0008270">
    <property type="term" value="F:zinc ion binding"/>
    <property type="evidence" value="ECO:0007669"/>
    <property type="project" value="UniProtKB-KW"/>
</dbReference>
<evidence type="ECO:0000256" key="12">
    <source>
        <dbReference type="PROSITE-ProRule" id="PRU00322"/>
    </source>
</evidence>
<keyword evidence="8" id="KW-0833">Ubl conjugation pathway</keyword>
<dbReference type="Proteomes" id="UP000694388">
    <property type="component" value="Unplaced"/>
</dbReference>
<dbReference type="SMART" id="SM00547">
    <property type="entry name" value="ZnF_RBZ"/>
    <property type="match status" value="3"/>
</dbReference>
<dbReference type="GO" id="GO:0004843">
    <property type="term" value="F:cysteine-type deubiquitinase activity"/>
    <property type="evidence" value="ECO:0007669"/>
    <property type="project" value="UniProtKB-EC"/>
</dbReference>
<comment type="similarity">
    <text evidence="2">Belongs to the peptidase C64 family.</text>
</comment>
<dbReference type="Ensembl" id="ENSEBUT00000005456.1">
    <property type="protein sequence ID" value="ENSEBUP00000005018.1"/>
    <property type="gene ID" value="ENSEBUG00000003475.1"/>
</dbReference>
<dbReference type="EC" id="3.4.19.12" evidence="3"/>
<evidence type="ECO:0000256" key="4">
    <source>
        <dbReference type="ARBA" id="ARBA00022670"/>
    </source>
</evidence>
<keyword evidence="9" id="KW-0378">Hydrolase</keyword>
<organism evidence="16 17">
    <name type="scientific">Eptatretus burgeri</name>
    <name type="common">Inshore hagfish</name>
    <dbReference type="NCBI Taxonomy" id="7764"/>
    <lineage>
        <taxon>Eukaryota</taxon>
        <taxon>Metazoa</taxon>
        <taxon>Chordata</taxon>
        <taxon>Craniata</taxon>
        <taxon>Vertebrata</taxon>
        <taxon>Cyclostomata</taxon>
        <taxon>Myxini</taxon>
        <taxon>Myxiniformes</taxon>
        <taxon>Myxinidae</taxon>
        <taxon>Eptatretinae</taxon>
        <taxon>Eptatretus</taxon>
    </lineage>
</organism>
<evidence type="ECO:0000256" key="9">
    <source>
        <dbReference type="ARBA" id="ARBA00022801"/>
    </source>
</evidence>
<evidence type="ECO:0000259" key="14">
    <source>
        <dbReference type="PROSITE" id="PS50199"/>
    </source>
</evidence>
<accession>A0A8C4PYI2</accession>
<dbReference type="PANTHER" id="PTHR13367">
    <property type="entry name" value="UBIQUITIN THIOESTERASE"/>
    <property type="match status" value="1"/>
</dbReference>
<protein>
    <recommendedName>
        <fullName evidence="3">ubiquitinyl hydrolase 1</fullName>
        <ecNumber evidence="3">3.4.19.12</ecNumber>
    </recommendedName>
</protein>
<comment type="catalytic activity">
    <reaction evidence="1">
        <text>Thiol-dependent hydrolysis of ester, thioester, amide, peptide and isopeptide bonds formed by the C-terminal Gly of ubiquitin (a 76-residue protein attached to proteins as an intracellular targeting signal).</text>
        <dbReference type="EC" id="3.4.19.12"/>
    </reaction>
</comment>
<evidence type="ECO:0000256" key="13">
    <source>
        <dbReference type="SAM" id="MobiDB-lite"/>
    </source>
</evidence>
<dbReference type="GO" id="GO:0005634">
    <property type="term" value="C:nucleus"/>
    <property type="evidence" value="ECO:0007669"/>
    <property type="project" value="TreeGrafter"/>
</dbReference>
<dbReference type="Gene3D" id="4.10.1060.10">
    <property type="entry name" value="Zinc finger, RanBP2-type"/>
    <property type="match status" value="2"/>
</dbReference>
<dbReference type="InterPro" id="IPR049768">
    <property type="entry name" value="ZRANB1_OTU"/>
</dbReference>
<dbReference type="GeneTree" id="ENSGT00940000158045"/>
<dbReference type="PROSITE" id="PS50802">
    <property type="entry name" value="OTU"/>
    <property type="match status" value="1"/>
</dbReference>
<dbReference type="InterPro" id="IPR041294">
    <property type="entry name" value="AnkUBD"/>
</dbReference>
<dbReference type="PROSITE" id="PS50199">
    <property type="entry name" value="ZF_RANBP2_2"/>
    <property type="match status" value="3"/>
</dbReference>
<dbReference type="GO" id="GO:0007010">
    <property type="term" value="P:cytoskeleton organization"/>
    <property type="evidence" value="ECO:0007669"/>
    <property type="project" value="TreeGrafter"/>
</dbReference>
<evidence type="ECO:0000313" key="16">
    <source>
        <dbReference type="Ensembl" id="ENSEBUP00000005018.1"/>
    </source>
</evidence>
<dbReference type="PANTHER" id="PTHR13367:SF28">
    <property type="entry name" value="UBIQUITIN THIOESTERASE ZRANB1"/>
    <property type="match status" value="1"/>
</dbReference>